<feature type="domain" description="MacB-like periplasmic core" evidence="8">
    <location>
        <begin position="20"/>
        <end position="243"/>
    </location>
</feature>
<feature type="transmembrane region" description="Helical" evidence="6">
    <location>
        <begin position="21"/>
        <end position="42"/>
    </location>
</feature>
<dbReference type="eggNOG" id="COG0577">
    <property type="taxonomic scope" value="Bacteria"/>
</dbReference>
<feature type="transmembrane region" description="Helical" evidence="6">
    <location>
        <begin position="743"/>
        <end position="762"/>
    </location>
</feature>
<evidence type="ECO:0000313" key="9">
    <source>
        <dbReference type="EMBL" id="AEE51766.1"/>
    </source>
</evidence>
<name>F4L3D2_HALH1</name>
<dbReference type="PANTHER" id="PTHR30572:SF18">
    <property type="entry name" value="ABC-TYPE MACROLIDE FAMILY EXPORT SYSTEM PERMEASE COMPONENT 2"/>
    <property type="match status" value="1"/>
</dbReference>
<feature type="domain" description="ABC3 transporter permease C-terminal" evidence="7">
    <location>
        <begin position="307"/>
        <end position="419"/>
    </location>
</feature>
<keyword evidence="2" id="KW-1003">Cell membrane</keyword>
<reference key="2">
    <citation type="submission" date="2011-04" db="EMBL/GenBank/DDBJ databases">
        <title>Complete sequence of chromosome of Haliscomenobacter hydrossis DSM 1100.</title>
        <authorList>
            <consortium name="US DOE Joint Genome Institute (JGI-PGF)"/>
            <person name="Lucas S."/>
            <person name="Han J."/>
            <person name="Lapidus A."/>
            <person name="Bruce D."/>
            <person name="Goodwin L."/>
            <person name="Pitluck S."/>
            <person name="Peters L."/>
            <person name="Kyrpides N."/>
            <person name="Mavromatis K."/>
            <person name="Ivanova N."/>
            <person name="Ovchinnikova G."/>
            <person name="Pagani I."/>
            <person name="Daligault H."/>
            <person name="Detter J.C."/>
            <person name="Han C."/>
            <person name="Land M."/>
            <person name="Hauser L."/>
            <person name="Markowitz V."/>
            <person name="Cheng J.-F."/>
            <person name="Hugenholtz P."/>
            <person name="Woyke T."/>
            <person name="Wu D."/>
            <person name="Verbarg S."/>
            <person name="Frueling A."/>
            <person name="Brambilla E."/>
            <person name="Klenk H.-P."/>
            <person name="Eisen J.A."/>
        </authorList>
    </citation>
    <scope>NUCLEOTIDE SEQUENCE</scope>
    <source>
        <strain>DSM 1100</strain>
    </source>
</reference>
<keyword evidence="5 6" id="KW-0472">Membrane</keyword>
<dbReference type="PROSITE" id="PS51257">
    <property type="entry name" value="PROKAR_LIPOPROTEIN"/>
    <property type="match status" value="1"/>
</dbReference>
<dbReference type="OrthoDB" id="1451596at2"/>
<dbReference type="EMBL" id="CP002691">
    <property type="protein sequence ID" value="AEE51766.1"/>
    <property type="molecule type" value="Genomic_DNA"/>
</dbReference>
<protein>
    <recommendedName>
        <fullName evidence="11">FtsX-like permease family protein</fullName>
    </recommendedName>
</protein>
<reference evidence="9 10" key="1">
    <citation type="journal article" date="2011" name="Stand. Genomic Sci.">
        <title>Complete genome sequence of Haliscomenobacter hydrossis type strain (O).</title>
        <authorList>
            <consortium name="US DOE Joint Genome Institute (JGI-PGF)"/>
            <person name="Daligault H."/>
            <person name="Lapidus A."/>
            <person name="Zeytun A."/>
            <person name="Nolan M."/>
            <person name="Lucas S."/>
            <person name="Del Rio T.G."/>
            <person name="Tice H."/>
            <person name="Cheng J.F."/>
            <person name="Tapia R."/>
            <person name="Han C."/>
            <person name="Goodwin L."/>
            <person name="Pitluck S."/>
            <person name="Liolios K."/>
            <person name="Pagani I."/>
            <person name="Ivanova N."/>
            <person name="Huntemann M."/>
            <person name="Mavromatis K."/>
            <person name="Mikhailova N."/>
            <person name="Pati A."/>
            <person name="Chen A."/>
            <person name="Palaniappan K."/>
            <person name="Land M."/>
            <person name="Hauser L."/>
            <person name="Brambilla E.M."/>
            <person name="Rohde M."/>
            <person name="Verbarg S."/>
            <person name="Goker M."/>
            <person name="Bristow J."/>
            <person name="Eisen J.A."/>
            <person name="Markowitz V."/>
            <person name="Hugenholtz P."/>
            <person name="Kyrpides N.C."/>
            <person name="Klenk H.P."/>
            <person name="Woyke T."/>
        </authorList>
    </citation>
    <scope>NUCLEOTIDE SEQUENCE [LARGE SCALE GENOMIC DNA]</scope>
    <source>
        <strain evidence="10">ATCC 27775 / DSM 1100 / LMG 10767 / O</strain>
    </source>
</reference>
<dbReference type="Pfam" id="PF02687">
    <property type="entry name" value="FtsX"/>
    <property type="match status" value="2"/>
</dbReference>
<evidence type="ECO:0000256" key="2">
    <source>
        <dbReference type="ARBA" id="ARBA00022475"/>
    </source>
</evidence>
<feature type="transmembrane region" description="Helical" evidence="6">
    <location>
        <begin position="346"/>
        <end position="370"/>
    </location>
</feature>
<evidence type="ECO:0000313" key="10">
    <source>
        <dbReference type="Proteomes" id="UP000008461"/>
    </source>
</evidence>
<dbReference type="InterPro" id="IPR025857">
    <property type="entry name" value="MacB_PCD"/>
</dbReference>
<dbReference type="RefSeq" id="WP_013766305.1">
    <property type="nucleotide sequence ID" value="NC_015510.1"/>
</dbReference>
<dbReference type="InterPro" id="IPR050250">
    <property type="entry name" value="Macrolide_Exporter_MacB"/>
</dbReference>
<feature type="domain" description="ABC3 transporter permease C-terminal" evidence="7">
    <location>
        <begin position="697"/>
        <end position="807"/>
    </location>
</feature>
<sequence>MLKSYLKIALRDLLKQKGLSFINVLSLSIGLACFTLLLLFAVNEFNYDRFHADNERIFRMYRWTEYMADRGAEGDPYLPVPLGPALKTDFPDVENYARFREPWGESFVRVNGTVSRLNICFADPQFLEVFTFPMEYGNKAKALSELNNIVLTEKIALQLFGESNPIGRVLEVKLETDFEPFVVTAVAKDMPSNTSIQFEAIGNFDKVLASPSMIERKASWNHSAYFTFVKLREGSGLATDEKRLLQFRQKYYPGEEKELRANGFWKGKGGPVTYGMQPLRDMHTQTLVGGGQVPPIEPRSIWILLGIAAGILAIAGINFTTLSIGRSAARAREVGVRKVMGSGRSALVGQFLVESVVLAAISAVLGLGLMRLMLPMFNQLADRQLVFSFQQFPELMWMLAGLVLLTGLLAGSYPALVLSGFRPVEILKSKIRLGGANLFTKSLVTGQFVLSIGLIVSTLVILRQLDFMRSKNPGFNRENVVVVDASDTDSERIFPLFKQAANARPEVIGVAGSELGLGAAQGWSRSGWVHDNVHREVYEYFVDADFLKVLNMQIVAGRNFDPKFAMDTINSVVINESMMRYFDWTPETALGQQLLGYSEDPATPLPTVVGVVKDFHFLTMKVAVEPQMFHQFPSYVPFKYFVRIHPGDPAPALSALQQEWKKLEPTLPFKYSFLDQNLNDFYKSEARLGRIISWAGGISIFLACLGLFGLATLSVLNRTKEIGIRKVLGASIAGLTSLIAKDFLQLVVIAILIASPLAWYFMNQWLADFANRIELQWWMFVLAGVAAVGIAFLTVSFQSVKAALMNPVKSLRSE</sequence>
<accession>F4L3D2</accession>
<feature type="transmembrane region" description="Helical" evidence="6">
    <location>
        <begin position="777"/>
        <end position="797"/>
    </location>
</feature>
<dbReference type="AlphaFoldDB" id="F4L3D2"/>
<evidence type="ECO:0000256" key="6">
    <source>
        <dbReference type="SAM" id="Phobius"/>
    </source>
</evidence>
<feature type="transmembrane region" description="Helical" evidence="6">
    <location>
        <begin position="301"/>
        <end position="325"/>
    </location>
</feature>
<keyword evidence="10" id="KW-1185">Reference proteome</keyword>
<organism evidence="9 10">
    <name type="scientific">Haliscomenobacter hydrossis (strain ATCC 27775 / DSM 1100 / LMG 10767 / O)</name>
    <dbReference type="NCBI Taxonomy" id="760192"/>
    <lineage>
        <taxon>Bacteria</taxon>
        <taxon>Pseudomonadati</taxon>
        <taxon>Bacteroidota</taxon>
        <taxon>Saprospiria</taxon>
        <taxon>Saprospirales</taxon>
        <taxon>Haliscomenobacteraceae</taxon>
        <taxon>Haliscomenobacter</taxon>
    </lineage>
</organism>
<feature type="transmembrane region" description="Helical" evidence="6">
    <location>
        <begin position="442"/>
        <end position="462"/>
    </location>
</feature>
<dbReference type="KEGG" id="hhy:Halhy_3917"/>
<dbReference type="STRING" id="760192.Halhy_3917"/>
<evidence type="ECO:0008006" key="11">
    <source>
        <dbReference type="Google" id="ProtNLM"/>
    </source>
</evidence>
<evidence type="ECO:0000259" key="8">
    <source>
        <dbReference type="Pfam" id="PF12704"/>
    </source>
</evidence>
<evidence type="ECO:0000256" key="5">
    <source>
        <dbReference type="ARBA" id="ARBA00023136"/>
    </source>
</evidence>
<dbReference type="Proteomes" id="UP000008461">
    <property type="component" value="Chromosome"/>
</dbReference>
<keyword evidence="3 6" id="KW-0812">Transmembrane</keyword>
<feature type="transmembrane region" description="Helical" evidence="6">
    <location>
        <begin position="691"/>
        <end position="716"/>
    </location>
</feature>
<dbReference type="Pfam" id="PF12704">
    <property type="entry name" value="MacB_PCD"/>
    <property type="match status" value="2"/>
</dbReference>
<evidence type="ECO:0000256" key="4">
    <source>
        <dbReference type="ARBA" id="ARBA00022989"/>
    </source>
</evidence>
<dbReference type="PANTHER" id="PTHR30572">
    <property type="entry name" value="MEMBRANE COMPONENT OF TRANSPORTER-RELATED"/>
    <property type="match status" value="1"/>
</dbReference>
<dbReference type="HOGENOM" id="CLU_008713_1_0_10"/>
<feature type="transmembrane region" description="Helical" evidence="6">
    <location>
        <begin position="395"/>
        <end position="421"/>
    </location>
</feature>
<dbReference type="InterPro" id="IPR003838">
    <property type="entry name" value="ABC3_permease_C"/>
</dbReference>
<evidence type="ECO:0000256" key="1">
    <source>
        <dbReference type="ARBA" id="ARBA00004651"/>
    </source>
</evidence>
<keyword evidence="4 6" id="KW-1133">Transmembrane helix</keyword>
<gene>
    <name evidence="9" type="ordered locus">Halhy_3917</name>
</gene>
<feature type="domain" description="MacB-like periplasmic core" evidence="8">
    <location>
        <begin position="450"/>
        <end position="648"/>
    </location>
</feature>
<proteinExistence type="predicted"/>
<evidence type="ECO:0000256" key="3">
    <source>
        <dbReference type="ARBA" id="ARBA00022692"/>
    </source>
</evidence>
<comment type="subcellular location">
    <subcellularLocation>
        <location evidence="1">Cell membrane</location>
        <topology evidence="1">Multi-pass membrane protein</topology>
    </subcellularLocation>
</comment>
<evidence type="ECO:0000259" key="7">
    <source>
        <dbReference type="Pfam" id="PF02687"/>
    </source>
</evidence>
<dbReference type="GO" id="GO:0022857">
    <property type="term" value="F:transmembrane transporter activity"/>
    <property type="evidence" value="ECO:0007669"/>
    <property type="project" value="TreeGrafter"/>
</dbReference>
<dbReference type="GO" id="GO:0005886">
    <property type="term" value="C:plasma membrane"/>
    <property type="evidence" value="ECO:0007669"/>
    <property type="project" value="UniProtKB-SubCell"/>
</dbReference>